<dbReference type="Proteomes" id="UP000596248">
    <property type="component" value="Chromosome"/>
</dbReference>
<sequence length="118" mass="13468">MITASYLYAKKVFHKQIDRTSATNSLYSEVGMHQGSANDYIGVFCSMMEGNGYKRTINAEATRYYLENIKIDYGFNQVQIALEAVSQHTIYYGKLGRGNLRSIEKIVKEFKTQETVSM</sequence>
<protein>
    <submittedName>
        <fullName evidence="1">Uncharacterized protein</fullName>
    </submittedName>
</protein>
<dbReference type="RefSeq" id="WP_203353074.1">
    <property type="nucleotide sequence ID" value="NZ_CP069127.1"/>
</dbReference>
<reference evidence="1 2" key="1">
    <citation type="submission" date="2021-01" db="EMBL/GenBank/DDBJ databases">
        <title>Identification of strong promoters based on the transcriptome of Brevibacillus choshinensis.</title>
        <authorList>
            <person name="Yao D."/>
            <person name="Zhang K."/>
            <person name="Wu J."/>
        </authorList>
    </citation>
    <scope>NUCLEOTIDE SEQUENCE [LARGE SCALE GENOMIC DNA]</scope>
    <source>
        <strain evidence="1 2">HPD31-SP3</strain>
    </source>
</reference>
<organism evidence="1 2">
    <name type="scientific">Brevibacillus choshinensis</name>
    <dbReference type="NCBI Taxonomy" id="54911"/>
    <lineage>
        <taxon>Bacteria</taxon>
        <taxon>Bacillati</taxon>
        <taxon>Bacillota</taxon>
        <taxon>Bacilli</taxon>
        <taxon>Bacillales</taxon>
        <taxon>Paenibacillaceae</taxon>
        <taxon>Brevibacillus</taxon>
    </lineage>
</organism>
<proteinExistence type="predicted"/>
<evidence type="ECO:0000313" key="1">
    <source>
        <dbReference type="EMBL" id="QRG66005.1"/>
    </source>
</evidence>
<accession>A0ABX7FK50</accession>
<gene>
    <name evidence="1" type="ORF">JNE38_20830</name>
</gene>
<name>A0ABX7FK50_BRECH</name>
<evidence type="ECO:0000313" key="2">
    <source>
        <dbReference type="Proteomes" id="UP000596248"/>
    </source>
</evidence>
<keyword evidence="2" id="KW-1185">Reference proteome</keyword>
<dbReference type="EMBL" id="CP069127">
    <property type="protein sequence ID" value="QRG66005.1"/>
    <property type="molecule type" value="Genomic_DNA"/>
</dbReference>